<dbReference type="SMART" id="SM00248">
    <property type="entry name" value="ANK"/>
    <property type="match status" value="1"/>
</dbReference>
<dbReference type="SUPFAM" id="SSF48403">
    <property type="entry name" value="Ankyrin repeat"/>
    <property type="match status" value="1"/>
</dbReference>
<gene>
    <name evidence="5" type="ORF">LELG_02435</name>
</gene>
<dbReference type="OMA" id="TPLHHCE"/>
<protein>
    <submittedName>
        <fullName evidence="5">Uncharacterized protein</fullName>
    </submittedName>
</protein>
<keyword evidence="1" id="KW-0677">Repeat</keyword>
<dbReference type="Proteomes" id="UP000001996">
    <property type="component" value="Unassembled WGS sequence"/>
</dbReference>
<dbReference type="PROSITE" id="PS50088">
    <property type="entry name" value="ANK_REPEAT"/>
    <property type="match status" value="1"/>
</dbReference>
<feature type="region of interest" description="Disordered" evidence="4">
    <location>
        <begin position="214"/>
        <end position="235"/>
    </location>
</feature>
<dbReference type="HOGENOM" id="CLU_078327_0_0_1"/>
<dbReference type="PANTHER" id="PTHR24171:SF11">
    <property type="entry name" value="26S PROTEASOME NON-ATPASE REGULATORY SUBUNIT 10"/>
    <property type="match status" value="1"/>
</dbReference>
<dbReference type="eggNOG" id="KOG0504">
    <property type="taxonomic scope" value="Eukaryota"/>
</dbReference>
<dbReference type="OrthoDB" id="19174at2759"/>
<name>A5DYJ8_LODEL</name>
<proteinExistence type="predicted"/>
<dbReference type="GO" id="GO:0085020">
    <property type="term" value="P:protein K6-linked ubiquitination"/>
    <property type="evidence" value="ECO:0007669"/>
    <property type="project" value="TreeGrafter"/>
</dbReference>
<evidence type="ECO:0000256" key="4">
    <source>
        <dbReference type="SAM" id="MobiDB-lite"/>
    </source>
</evidence>
<dbReference type="EMBL" id="CH981526">
    <property type="protein sequence ID" value="EDK44256.1"/>
    <property type="molecule type" value="Genomic_DNA"/>
</dbReference>
<dbReference type="GeneID" id="5233280"/>
<dbReference type="InterPro" id="IPR036770">
    <property type="entry name" value="Ankyrin_rpt-contain_sf"/>
</dbReference>
<dbReference type="RefSeq" id="XP_001525877.1">
    <property type="nucleotide sequence ID" value="XM_001525827.1"/>
</dbReference>
<accession>A5DYJ8</accession>
<dbReference type="InParanoid" id="A5DYJ8"/>
<feature type="repeat" description="ANK" evidence="3">
    <location>
        <begin position="34"/>
        <end position="66"/>
    </location>
</feature>
<keyword evidence="2 3" id="KW-0040">ANK repeat</keyword>
<keyword evidence="6" id="KW-1185">Reference proteome</keyword>
<evidence type="ECO:0000313" key="5">
    <source>
        <dbReference type="EMBL" id="EDK44256.1"/>
    </source>
</evidence>
<dbReference type="PANTHER" id="PTHR24171">
    <property type="entry name" value="ANKYRIN REPEAT DOMAIN-CONTAINING PROTEIN 39-RELATED"/>
    <property type="match status" value="1"/>
</dbReference>
<dbReference type="GO" id="GO:0004842">
    <property type="term" value="F:ubiquitin-protein transferase activity"/>
    <property type="evidence" value="ECO:0007669"/>
    <property type="project" value="TreeGrafter"/>
</dbReference>
<dbReference type="InterPro" id="IPR002110">
    <property type="entry name" value="Ankyrin_rpt"/>
</dbReference>
<evidence type="ECO:0000256" key="2">
    <source>
        <dbReference type="ARBA" id="ARBA00023043"/>
    </source>
</evidence>
<sequence>MTSNIWIAAADNQIDIVTKLVEKDGLSPNVKDPNGYTALHAAASYGHLDLLQYLVNKGGDINIQDNEGDTPLHHVEDLNVAKSLVTKFKADYKIKNNDGQTAAQFIEEEDEFPDVASYLKSLVHGDNADEGDVDRANEVTKANEFIESLPEPGNIDGHEIKYSLETDQQLNGDEELTPEQLDERRKKIEAILNSENPEEGLRELVKNAVHEGLMQYKDGGEANEQDLEPSTKKRR</sequence>
<dbReference type="PROSITE" id="PS50297">
    <property type="entry name" value="ANK_REP_REGION"/>
    <property type="match status" value="1"/>
</dbReference>
<dbReference type="VEuPathDB" id="FungiDB:LELG_02435"/>
<evidence type="ECO:0000256" key="3">
    <source>
        <dbReference type="PROSITE-ProRule" id="PRU00023"/>
    </source>
</evidence>
<dbReference type="STRING" id="379508.A5DYJ8"/>
<reference evidence="5 6" key="1">
    <citation type="journal article" date="2009" name="Nature">
        <title>Evolution of pathogenicity and sexual reproduction in eight Candida genomes.</title>
        <authorList>
            <person name="Butler G."/>
            <person name="Rasmussen M.D."/>
            <person name="Lin M.F."/>
            <person name="Santos M.A."/>
            <person name="Sakthikumar S."/>
            <person name="Munro C.A."/>
            <person name="Rheinbay E."/>
            <person name="Grabherr M."/>
            <person name="Forche A."/>
            <person name="Reedy J.L."/>
            <person name="Agrafioti I."/>
            <person name="Arnaud M.B."/>
            <person name="Bates S."/>
            <person name="Brown A.J."/>
            <person name="Brunke S."/>
            <person name="Costanzo M.C."/>
            <person name="Fitzpatrick D.A."/>
            <person name="de Groot P.W."/>
            <person name="Harris D."/>
            <person name="Hoyer L.L."/>
            <person name="Hube B."/>
            <person name="Klis F.M."/>
            <person name="Kodira C."/>
            <person name="Lennard N."/>
            <person name="Logue M.E."/>
            <person name="Martin R."/>
            <person name="Neiman A.M."/>
            <person name="Nikolaou E."/>
            <person name="Quail M.A."/>
            <person name="Quinn J."/>
            <person name="Santos M.C."/>
            <person name="Schmitzberger F.F."/>
            <person name="Sherlock G."/>
            <person name="Shah P."/>
            <person name="Silverstein K.A."/>
            <person name="Skrzypek M.S."/>
            <person name="Soll D."/>
            <person name="Staggs R."/>
            <person name="Stansfield I."/>
            <person name="Stumpf M.P."/>
            <person name="Sudbery P.E."/>
            <person name="Srikantha T."/>
            <person name="Zeng Q."/>
            <person name="Berman J."/>
            <person name="Berriman M."/>
            <person name="Heitman J."/>
            <person name="Gow N.A."/>
            <person name="Lorenz M.C."/>
            <person name="Birren B.W."/>
            <person name="Kellis M."/>
            <person name="Cuomo C.A."/>
        </authorList>
    </citation>
    <scope>NUCLEOTIDE SEQUENCE [LARGE SCALE GENOMIC DNA]</scope>
    <source>
        <strain evidence="6">ATCC 11503 / BCRC 21390 / CBS 2605 / JCM 1781 / NBRC 1676 / NRRL YB-4239</strain>
    </source>
</reference>
<dbReference type="AlphaFoldDB" id="A5DYJ8"/>
<evidence type="ECO:0000313" key="6">
    <source>
        <dbReference type="Proteomes" id="UP000001996"/>
    </source>
</evidence>
<dbReference type="Pfam" id="PF12796">
    <property type="entry name" value="Ank_2"/>
    <property type="match status" value="1"/>
</dbReference>
<organism evidence="5 6">
    <name type="scientific">Lodderomyces elongisporus (strain ATCC 11503 / CBS 2605 / JCM 1781 / NBRC 1676 / NRRL YB-4239)</name>
    <name type="common">Yeast</name>
    <name type="synonym">Saccharomyces elongisporus</name>
    <dbReference type="NCBI Taxonomy" id="379508"/>
    <lineage>
        <taxon>Eukaryota</taxon>
        <taxon>Fungi</taxon>
        <taxon>Dikarya</taxon>
        <taxon>Ascomycota</taxon>
        <taxon>Saccharomycotina</taxon>
        <taxon>Pichiomycetes</taxon>
        <taxon>Debaryomycetaceae</taxon>
        <taxon>Candida/Lodderomyces clade</taxon>
        <taxon>Lodderomyces</taxon>
    </lineage>
</organism>
<evidence type="ECO:0000256" key="1">
    <source>
        <dbReference type="ARBA" id="ARBA00022737"/>
    </source>
</evidence>
<dbReference type="FunCoup" id="A5DYJ8">
    <property type="interactions" value="166"/>
</dbReference>
<dbReference type="Gene3D" id="1.25.40.20">
    <property type="entry name" value="Ankyrin repeat-containing domain"/>
    <property type="match status" value="1"/>
</dbReference>
<dbReference type="KEGG" id="lel:PVL30_003279"/>